<evidence type="ECO:0000313" key="4">
    <source>
        <dbReference type="Proteomes" id="UP000295703"/>
    </source>
</evidence>
<reference evidence="3 4" key="1">
    <citation type="submission" date="2018-12" db="EMBL/GenBank/DDBJ databases">
        <title>Genome sequence and assembly of Colletotrichum trifolii.</title>
        <authorList>
            <person name="Gan P."/>
            <person name="Shirasu K."/>
        </authorList>
    </citation>
    <scope>NUCLEOTIDE SEQUENCE [LARGE SCALE GENOMIC DNA]</scope>
    <source>
        <strain evidence="3 4">543-2</strain>
    </source>
</reference>
<evidence type="ECO:0000256" key="1">
    <source>
        <dbReference type="SAM" id="MobiDB-lite"/>
    </source>
</evidence>
<protein>
    <recommendedName>
        <fullName evidence="5">Hydrophobin</fullName>
    </recommendedName>
</protein>
<accession>A0A4R8RUD9</accession>
<evidence type="ECO:0008006" key="5">
    <source>
        <dbReference type="Google" id="ProtNLM"/>
    </source>
</evidence>
<sequence>MMYYQLLTTALLLGSAFTLPINSRHINLSPTLDPRINLSDPLLCVGIAVCNSVAVDQTTRKTLPQPSAAPQQQQQEEEEAPQQKGTSGEDGALVNVAPVISPSIGVSDLVKCVGIPGCNPVTVNKGE</sequence>
<keyword evidence="2" id="KW-0732">Signal</keyword>
<name>A0A4R8RUD9_COLTR</name>
<evidence type="ECO:0000256" key="2">
    <source>
        <dbReference type="SAM" id="SignalP"/>
    </source>
</evidence>
<dbReference type="EMBL" id="RYZW01000013">
    <property type="protein sequence ID" value="TDZ68116.1"/>
    <property type="molecule type" value="Genomic_DNA"/>
</dbReference>
<proteinExistence type="predicted"/>
<feature type="signal peptide" evidence="2">
    <location>
        <begin position="1"/>
        <end position="18"/>
    </location>
</feature>
<dbReference type="Proteomes" id="UP000295703">
    <property type="component" value="Unassembled WGS sequence"/>
</dbReference>
<comment type="caution">
    <text evidence="3">The sequence shown here is derived from an EMBL/GenBank/DDBJ whole genome shotgun (WGS) entry which is preliminary data.</text>
</comment>
<evidence type="ECO:0000313" key="3">
    <source>
        <dbReference type="EMBL" id="TDZ68116.1"/>
    </source>
</evidence>
<feature type="compositionally biased region" description="Low complexity" evidence="1">
    <location>
        <begin position="64"/>
        <end position="74"/>
    </location>
</feature>
<feature type="chain" id="PRO_5020816847" description="Hydrophobin" evidence="2">
    <location>
        <begin position="19"/>
        <end position="127"/>
    </location>
</feature>
<dbReference type="AlphaFoldDB" id="A0A4R8RUD9"/>
<organism evidence="3 4">
    <name type="scientific">Colletotrichum trifolii</name>
    <dbReference type="NCBI Taxonomy" id="5466"/>
    <lineage>
        <taxon>Eukaryota</taxon>
        <taxon>Fungi</taxon>
        <taxon>Dikarya</taxon>
        <taxon>Ascomycota</taxon>
        <taxon>Pezizomycotina</taxon>
        <taxon>Sordariomycetes</taxon>
        <taxon>Hypocreomycetidae</taxon>
        <taxon>Glomerellales</taxon>
        <taxon>Glomerellaceae</taxon>
        <taxon>Colletotrichum</taxon>
        <taxon>Colletotrichum orbiculare species complex</taxon>
    </lineage>
</organism>
<keyword evidence="4" id="KW-1185">Reference proteome</keyword>
<feature type="region of interest" description="Disordered" evidence="1">
    <location>
        <begin position="60"/>
        <end position="92"/>
    </location>
</feature>
<gene>
    <name evidence="3" type="ORF">CTRI78_v002399</name>
</gene>